<reference evidence="1 2" key="1">
    <citation type="submission" date="2018-06" db="EMBL/GenBank/DDBJ databases">
        <authorList>
            <consortium name="Pathogen Informatics"/>
            <person name="Doyle S."/>
        </authorList>
    </citation>
    <scope>NUCLEOTIDE SEQUENCE [LARGE SCALE GENOMIC DNA]</scope>
    <source>
        <strain evidence="1 2">NCTC10699</strain>
    </source>
</reference>
<organism evidence="1 2">
    <name type="scientific">[Pasteurella] mairii</name>
    <dbReference type="NCBI Taxonomy" id="757"/>
    <lineage>
        <taxon>Bacteria</taxon>
        <taxon>Pseudomonadati</taxon>
        <taxon>Pseudomonadota</taxon>
        <taxon>Gammaproteobacteria</taxon>
        <taxon>Pasteurellales</taxon>
        <taxon>Pasteurellaceae</taxon>
    </lineage>
</organism>
<dbReference type="PROSITE" id="PS51257">
    <property type="entry name" value="PROKAR_LIPOPROTEIN"/>
    <property type="match status" value="1"/>
</dbReference>
<evidence type="ECO:0008006" key="3">
    <source>
        <dbReference type="Google" id="ProtNLM"/>
    </source>
</evidence>
<sequence>MKKLKLMGILVMLLSAGCELLPNRFHKCSSLTGWCVKETRNHGPIEEIQRWGVSNEPKTKCCGSDWAREVRIRNTQIKKIFFNCRVDPLTGNTLTHEPLFIAHQCLRKSGLCKVNVDKGCK</sequence>
<dbReference type="AlphaFoldDB" id="A0A379B3E8"/>
<protein>
    <recommendedName>
        <fullName evidence="3">Lipoprotein</fullName>
    </recommendedName>
</protein>
<dbReference type="EMBL" id="UGSS01000002">
    <property type="protein sequence ID" value="SUB33144.1"/>
    <property type="molecule type" value="Genomic_DNA"/>
</dbReference>
<proteinExistence type="predicted"/>
<accession>A0A379B3E8</accession>
<keyword evidence="2" id="KW-1185">Reference proteome</keyword>
<name>A0A379B3E8_9PAST</name>
<evidence type="ECO:0000313" key="1">
    <source>
        <dbReference type="EMBL" id="SUB33144.1"/>
    </source>
</evidence>
<evidence type="ECO:0000313" key="2">
    <source>
        <dbReference type="Proteomes" id="UP000254280"/>
    </source>
</evidence>
<gene>
    <name evidence="1" type="ORF">NCTC10699_00750</name>
</gene>
<dbReference type="OrthoDB" id="8603051at2"/>
<dbReference type="Proteomes" id="UP000254280">
    <property type="component" value="Unassembled WGS sequence"/>
</dbReference>